<keyword evidence="2" id="KW-1185">Reference proteome</keyword>
<dbReference type="PANTHER" id="PTHR31299">
    <property type="entry name" value="ESTERASE, PUTATIVE (AFU_ORTHOLOGUE AFUA_1G05850)-RELATED"/>
    <property type="match status" value="1"/>
</dbReference>
<reference evidence="2" key="2">
    <citation type="submission" date="2016-03" db="EMBL/GenBank/DDBJ databases">
        <authorList>
            <person name="Ploux O."/>
        </authorList>
    </citation>
    <scope>NUCLEOTIDE SEQUENCE [LARGE SCALE GENOMIC DNA]</scope>
    <source>
        <strain evidence="2">PP9</strain>
    </source>
</reference>
<dbReference type="STRING" id="241244.ATY39_05770"/>
<reference evidence="1 2" key="1">
    <citation type="journal article" date="2016" name="Genome Announc.">
        <title>Whole-Genome Sequence of Rummeliibacillus stabekisii Strain PP9 Isolated from Antarctic Soil.</title>
        <authorList>
            <person name="da Mota F.F."/>
            <person name="Vollu R.E."/>
            <person name="Jurelevicius D."/>
            <person name="Seldin L."/>
        </authorList>
    </citation>
    <scope>NUCLEOTIDE SEQUENCE [LARGE SCALE GENOMIC DNA]</scope>
    <source>
        <strain evidence="1 2">PP9</strain>
    </source>
</reference>
<proteinExistence type="predicted"/>
<organism evidence="1 2">
    <name type="scientific">Rummeliibacillus stabekisii</name>
    <dbReference type="NCBI Taxonomy" id="241244"/>
    <lineage>
        <taxon>Bacteria</taxon>
        <taxon>Bacillati</taxon>
        <taxon>Bacillota</taxon>
        <taxon>Bacilli</taxon>
        <taxon>Bacillales</taxon>
        <taxon>Caryophanaceae</taxon>
        <taxon>Rummeliibacillus</taxon>
    </lineage>
</organism>
<name>A0A143HC51_9BACL</name>
<dbReference type="InterPro" id="IPR007815">
    <property type="entry name" value="Emycin_Estase"/>
</dbReference>
<dbReference type="PANTHER" id="PTHR31299:SF0">
    <property type="entry name" value="ESTERASE, PUTATIVE (AFU_ORTHOLOGUE AFUA_1G05850)-RELATED"/>
    <property type="match status" value="1"/>
</dbReference>
<dbReference type="GO" id="GO:0046677">
    <property type="term" value="P:response to antibiotic"/>
    <property type="evidence" value="ECO:0007669"/>
    <property type="project" value="InterPro"/>
</dbReference>
<dbReference type="KEGG" id="rst:ATY39_05770"/>
<evidence type="ECO:0000313" key="2">
    <source>
        <dbReference type="Proteomes" id="UP000076021"/>
    </source>
</evidence>
<dbReference type="Proteomes" id="UP000076021">
    <property type="component" value="Chromosome"/>
</dbReference>
<accession>A0A143HC51</accession>
<sequence length="287" mass="34813">MRASGYFIQFLSNWIKIYNNDLAQQYKKLEFNWRETYDNTMEEGMSLSKETISNYKKSYQELIAFIHDHSEELRREYPNEKNLEKVIVKTLENRFVMLEKYYKVKKTEETTTEETGSIIRDKMMGENLLWLSTQVYPDKKIIVWGHNNHVRDRQVEIVRKDKGENTFHKWKIQSMYENLPSDYKKKSYIIGFYMHDGTIKEREAPISNQVNFGKKYSANSLEFVLNEIPYDYSFIDLKYQKKEKHNEWMFKPITALSHGYFEERMIIRNHYDGIFFIKHVSPPHYYK</sequence>
<gene>
    <name evidence="1" type="ORF">ATY39_05770</name>
</gene>
<dbReference type="Gene3D" id="3.40.1660.10">
    <property type="entry name" value="EreA-like (biosynthetic domain)"/>
    <property type="match status" value="1"/>
</dbReference>
<dbReference type="SUPFAM" id="SSF159501">
    <property type="entry name" value="EreA/ChaN-like"/>
    <property type="match status" value="1"/>
</dbReference>
<evidence type="ECO:0000313" key="1">
    <source>
        <dbReference type="EMBL" id="AMW99009.1"/>
    </source>
</evidence>
<dbReference type="EMBL" id="CP014806">
    <property type="protein sequence ID" value="AMW99009.1"/>
    <property type="molecule type" value="Genomic_DNA"/>
</dbReference>
<evidence type="ECO:0008006" key="3">
    <source>
        <dbReference type="Google" id="ProtNLM"/>
    </source>
</evidence>
<dbReference type="Pfam" id="PF05139">
    <property type="entry name" value="Erythro_esteras"/>
    <property type="match status" value="1"/>
</dbReference>
<dbReference type="InterPro" id="IPR052036">
    <property type="entry name" value="Hydrolase/PRTase-associated"/>
</dbReference>
<dbReference type="AlphaFoldDB" id="A0A143HC51"/>
<dbReference type="OrthoDB" id="9810066at2"/>
<protein>
    <recommendedName>
        <fullName evidence="3">Erythromycin esterase</fullName>
    </recommendedName>
</protein>